<organism evidence="1 2">
    <name type="scientific">Rhododendron molle</name>
    <name type="common">Chinese azalea</name>
    <name type="synonym">Azalea mollis</name>
    <dbReference type="NCBI Taxonomy" id="49168"/>
    <lineage>
        <taxon>Eukaryota</taxon>
        <taxon>Viridiplantae</taxon>
        <taxon>Streptophyta</taxon>
        <taxon>Embryophyta</taxon>
        <taxon>Tracheophyta</taxon>
        <taxon>Spermatophyta</taxon>
        <taxon>Magnoliopsida</taxon>
        <taxon>eudicotyledons</taxon>
        <taxon>Gunneridae</taxon>
        <taxon>Pentapetalae</taxon>
        <taxon>asterids</taxon>
        <taxon>Ericales</taxon>
        <taxon>Ericaceae</taxon>
        <taxon>Ericoideae</taxon>
        <taxon>Rhodoreae</taxon>
        <taxon>Rhododendron</taxon>
    </lineage>
</organism>
<accession>A0ACC0NQ59</accession>
<keyword evidence="2" id="KW-1185">Reference proteome</keyword>
<evidence type="ECO:0000313" key="1">
    <source>
        <dbReference type="EMBL" id="KAI8555036.1"/>
    </source>
</evidence>
<evidence type="ECO:0000313" key="2">
    <source>
        <dbReference type="Proteomes" id="UP001062846"/>
    </source>
</evidence>
<protein>
    <submittedName>
        <fullName evidence="1">Uncharacterized protein</fullName>
    </submittedName>
</protein>
<gene>
    <name evidence="1" type="ORF">RHMOL_Rhmol05G0143100</name>
</gene>
<proteinExistence type="predicted"/>
<comment type="caution">
    <text evidence="1">The sequence shown here is derived from an EMBL/GenBank/DDBJ whole genome shotgun (WGS) entry which is preliminary data.</text>
</comment>
<dbReference type="EMBL" id="CM046392">
    <property type="protein sequence ID" value="KAI8555036.1"/>
    <property type="molecule type" value="Genomic_DNA"/>
</dbReference>
<sequence>MAGIGSSNGGGNGNHGEDRPRVGETEMKRPQIDDQMMEEAPTSTSVGVSSSEGGGDGHATEIGGDRDRRTPVKEGRMPGVRLGPEAMAMAAVVVDHPVSPPRDPERGKGPTIVEETPREISVERVEFKPPVGSSRHDPITSGDLAEFVGEVVLAQLLEESLAVVAIVLAAREERF</sequence>
<dbReference type="Proteomes" id="UP001062846">
    <property type="component" value="Chromosome 5"/>
</dbReference>
<reference evidence="1" key="1">
    <citation type="submission" date="2022-02" db="EMBL/GenBank/DDBJ databases">
        <title>Plant Genome Project.</title>
        <authorList>
            <person name="Zhang R.-G."/>
        </authorList>
    </citation>
    <scope>NUCLEOTIDE SEQUENCE</scope>
    <source>
        <strain evidence="1">AT1</strain>
    </source>
</reference>
<name>A0ACC0NQ59_RHOML</name>